<gene>
    <name evidence="2" type="primary">cobN</name>
    <name evidence="2" type="ORF">GJ654_19275</name>
</gene>
<dbReference type="EC" id="6.6.1.2" evidence="2"/>
<dbReference type="AlphaFoldDB" id="A0A6N8DS54"/>
<evidence type="ECO:0000313" key="2">
    <source>
        <dbReference type="EMBL" id="MTV33128.1"/>
    </source>
</evidence>
<dbReference type="PANTHER" id="PTHR44119">
    <property type="entry name" value="MAGNESIUM-CHELATASE SUBUNIT CHLH, CHLOROPLASTIC"/>
    <property type="match status" value="1"/>
</dbReference>
<dbReference type="GO" id="GO:0051116">
    <property type="term" value="F:cobaltochelatase activity"/>
    <property type="evidence" value="ECO:0007669"/>
    <property type="project" value="UniProtKB-EC"/>
</dbReference>
<evidence type="ECO:0000313" key="3">
    <source>
        <dbReference type="Proteomes" id="UP000439113"/>
    </source>
</evidence>
<proteinExistence type="predicted"/>
<dbReference type="EMBL" id="WNKS01000027">
    <property type="protein sequence ID" value="MTV33128.1"/>
    <property type="molecule type" value="Genomic_DNA"/>
</dbReference>
<dbReference type="Pfam" id="PF02514">
    <property type="entry name" value="CobN-Mg_chel"/>
    <property type="match status" value="2"/>
</dbReference>
<name>A0A6N8DS54_RHOAC</name>
<dbReference type="PANTHER" id="PTHR44119:SF4">
    <property type="entry name" value="AEROBIC COBALTOCHELATASE SUBUNIT COBN"/>
    <property type="match status" value="1"/>
</dbReference>
<feature type="domain" description="CobN/magnesium chelatase" evidence="1">
    <location>
        <begin position="697"/>
        <end position="1101"/>
    </location>
</feature>
<feature type="domain" description="CobN/magnesium chelatase" evidence="1">
    <location>
        <begin position="143"/>
        <end position="688"/>
    </location>
</feature>
<dbReference type="OrthoDB" id="9757976at2"/>
<keyword evidence="2" id="KW-0436">Ligase</keyword>
<dbReference type="InterPro" id="IPR003672">
    <property type="entry name" value="CobN/Mg_chltase"/>
</dbReference>
<dbReference type="Proteomes" id="UP000439113">
    <property type="component" value="Unassembled WGS sequence"/>
</dbReference>
<reference evidence="2 3" key="1">
    <citation type="submission" date="2019-11" db="EMBL/GenBank/DDBJ databases">
        <title>Whole-genome sequence of a Rhodoblastus acidophilus DSM 142.</title>
        <authorList>
            <person name="Kyndt J.A."/>
            <person name="Meyer T.E."/>
        </authorList>
    </citation>
    <scope>NUCLEOTIDE SEQUENCE [LARGE SCALE GENOMIC DNA]</scope>
    <source>
        <strain evidence="2 3">DSM 142</strain>
    </source>
</reference>
<comment type="caution">
    <text evidence="2">The sequence shown here is derived from an EMBL/GenBank/DDBJ whole genome shotgun (WGS) entry which is preliminary data.</text>
</comment>
<organism evidence="2 3">
    <name type="scientific">Rhodoblastus acidophilus</name>
    <name type="common">Rhodopseudomonas acidophila</name>
    <dbReference type="NCBI Taxonomy" id="1074"/>
    <lineage>
        <taxon>Bacteria</taxon>
        <taxon>Pseudomonadati</taxon>
        <taxon>Pseudomonadota</taxon>
        <taxon>Alphaproteobacteria</taxon>
        <taxon>Hyphomicrobiales</taxon>
        <taxon>Rhodoblastaceae</taxon>
        <taxon>Rhodoblastus</taxon>
    </lineage>
</organism>
<dbReference type="NCBIfam" id="NF008973">
    <property type="entry name" value="PRK12321.1"/>
    <property type="match status" value="1"/>
</dbReference>
<dbReference type="RefSeq" id="WP_155447809.1">
    <property type="nucleotide sequence ID" value="NZ_JAOQNR010000025.1"/>
</dbReference>
<evidence type="ECO:0000259" key="1">
    <source>
        <dbReference type="Pfam" id="PF02514"/>
    </source>
</evidence>
<accession>A0A6N8DS54</accession>
<dbReference type="CDD" id="cd10150">
    <property type="entry name" value="CobN_like"/>
    <property type="match status" value="1"/>
</dbReference>
<protein>
    <submittedName>
        <fullName evidence="2">Cobaltochelatase subunit CobN</fullName>
        <ecNumber evidence="2">6.6.1.2</ecNumber>
    </submittedName>
</protein>
<sequence>MHILRAELRSLDETAQAVDLDQSRADIVALSFTDSDLNVLAKAWDALGAEPATAGLSLRLASLADLRHPYSVDLYAEKVIAHARVVIVRLLGGLDYWRYGVEECFRIAKAKGARLVVVPGDPREDRRLDEVSTVGQGDLRRVWRWFQAGGVDNATQILRYALSELGPPQTLLEPREEARLGVFPRACRLAPAEAPSAKILFYRSAWMAGDTEPYEALADALGKQGFRVEALFATSLKDPDVVEGLRRAFLADPPDVILNATAFSARLDDGGSVFDACDAPVFQVAVSLANEAQWRESSRGLAPSDLAMNVALPEVDGRLFAGAISFKAAEPPIRCLEYAPLLSRPHAENILFAAQLAAAWARLRTTPAGEKKLAFVLSDYPGKGGRAGYAVGLDTFASLEKIAERLASEGFVLGDIPSGADLAKRLTGPASEFFDLVRYREGLTQAPEEFVAAINARWGEPEDDPACQDGRFRFAAQKLGDSIVALQPDRGARDARKHEYHDIALPPRHAYVAFYMWLRESIGVSALVHVGAHGTLEWLPGKAVALSQNCAPRATLGALPVIYPFIVNNPGEAAQAKRRTSALALSHLTPPLVAAGAHGAVQDIEGLMDEFAEAQSLDLRRAQRLAELILERARDTGLAEEAGLDKSLSEEEALTRLDAWLCDLKEMRVGDGLHVFGVAAEPERLAALAALSGDSAQALERLKKCPQAEMDALVAALAGRRVAPGPGGAPARGRIDVLPTGRNLYAVDPRSVPTRTAWELGQRAADAFLTRYVQDHGEWPGSVVFDLWGSAAVRTGGEDLAQALALLGVRPVWDHASNRVSGFEVLEIATLGRPRVDVTVRISGLFRDIFPEQIALYDSAVKAICARDEEGDDNPLAQAARREGSRSRVFGAAPGVYGTGVARRALTSEDSRENLGAAYLEATGYAYDGAQARETKEFGARVAASDAFVHVQDLPGQDVLDSDVFADHEGGFAAAAESVGANPSLYHLDATNPHNPKARTLAEEISKTLRARAANPLWIAGQMRHGFRGAAEIAESVDNLLAFAATTNAVADRHFDLLFDAVCGDATVRDFLVEANPQAAQAVAARFESALARGLWRTRRNSVTPWLSEMRELAAARLREENA</sequence>